<protein>
    <submittedName>
        <fullName evidence="1">Uncharacterized protein</fullName>
    </submittedName>
</protein>
<name>A0A060DAS6_9EUKA</name>
<dbReference type="EMBL" id="CP006627">
    <property type="protein sequence ID" value="AIB09615.1"/>
    <property type="molecule type" value="Genomic_DNA"/>
</dbReference>
<gene>
    <name evidence="1" type="ORF">M951_chr1135</name>
</gene>
<proteinExistence type="predicted"/>
<reference evidence="1 2" key="1">
    <citation type="journal article" date="2014" name="BMC Genomics">
        <title>Nucleomorph and plastid genome sequences of the chlorarachniophyte Lotharella oceanica: convergent reductive evolution and frequent recombination in nucleomorph-bearing algae.</title>
        <authorList>
            <person name="Tanifuji G."/>
            <person name="Onodera N.T."/>
            <person name="Brown M.W."/>
            <person name="Curtis B.A."/>
            <person name="Roger A.J."/>
            <person name="Ka-Shu Wong G."/>
            <person name="Melkonian M."/>
            <person name="Archibald J.M."/>
        </authorList>
    </citation>
    <scope>NUCLEOTIDE SEQUENCE [LARGE SCALE GENOMIC DNA]</scope>
    <source>
        <strain evidence="1 2">CCMP622</strain>
    </source>
</reference>
<dbReference type="AlphaFoldDB" id="A0A060DAS6"/>
<keyword evidence="1" id="KW-0542">Nucleomorph</keyword>
<evidence type="ECO:0000313" key="2">
    <source>
        <dbReference type="Proteomes" id="UP000243670"/>
    </source>
</evidence>
<dbReference type="Proteomes" id="UP000243670">
    <property type="component" value="Nucleomorph 1"/>
</dbReference>
<geneLocation type="nucleomorph" evidence="1"/>
<sequence length="66" mass="7977">MTTAHRTTIYRSPGKNSSFIDNINDSIDYYYKKTNILKKKFKFKNLYKKKSIIKYKLKIKLLAYTF</sequence>
<accession>A0A060DAS6</accession>
<evidence type="ECO:0000313" key="1">
    <source>
        <dbReference type="EMBL" id="AIB09615.1"/>
    </source>
</evidence>
<organism evidence="1 2">
    <name type="scientific">Lotharella oceanica</name>
    <dbReference type="NCBI Taxonomy" id="641309"/>
    <lineage>
        <taxon>Eukaryota</taxon>
        <taxon>Sar</taxon>
        <taxon>Rhizaria</taxon>
        <taxon>Cercozoa</taxon>
        <taxon>Chlorarachniophyceae</taxon>
        <taxon>Lotharella</taxon>
    </lineage>
</organism>